<proteinExistence type="predicted"/>
<feature type="compositionally biased region" description="Basic and acidic residues" evidence="1">
    <location>
        <begin position="335"/>
        <end position="344"/>
    </location>
</feature>
<evidence type="ECO:0000313" key="3">
    <source>
        <dbReference type="RefSeq" id="XP_010858355.1"/>
    </source>
</evidence>
<feature type="compositionally biased region" description="Basic residues" evidence="1">
    <location>
        <begin position="222"/>
        <end position="233"/>
    </location>
</feature>
<dbReference type="PANTHER" id="PTHR22035">
    <property type="entry name" value="COILED-COIL DOMAIN-CONTAINING PROTEIN 7"/>
    <property type="match status" value="1"/>
</dbReference>
<name>A0A6P3J4R1_BISBB</name>
<reference evidence="3" key="1">
    <citation type="submission" date="2025-08" db="UniProtKB">
        <authorList>
            <consortium name="RefSeq"/>
        </authorList>
    </citation>
    <scope>IDENTIFICATION</scope>
    <source>
        <tissue evidence="3">Blood</tissue>
    </source>
</reference>
<evidence type="ECO:0000313" key="2">
    <source>
        <dbReference type="Proteomes" id="UP000515208"/>
    </source>
</evidence>
<sequence length="706" mass="80390">MCSEKERASPAISDLSQILKSQDGSSFLKTPSERLTDEDLSRIVSSKNYDKTFTTMLQHEEIKDAQSAGKLLQENEMFASSFISPSVVQRRVLGTDISKVADILEEKFKTKLEKQTYQEARGFQAPGRKLDENPLLKNETPSEAKKRLLKPGTARANRRNAFLITEPKAITIDDQLPEDIASVLNRRSQVNLEASGSGSFDTHDKVRDKKRMHENLDSKIQQHVKKGKSHRREGHTTRDDVSDESLMFMQQDLKLETEIHVEKQKSSGPESVTSDKVPDENPVLEQESMSETQLEVKKQRPSKERRLSSHEKISDANLMHDHQESMSKSQMTVKQQKEEKHTQDEVPDGNHMLDHQELMSESEIQVKKESFHTGERFTTYDDAPDKTPVLQHQESVPKLPIQEQKTSKGGEHITQDEVLDGNPMLEHQDSRSKSEIHVKIPSFHKGETLTTSDNDVPDHTPVLQHQDSVSKLPVQVQKQITPRGGKHSTQDEVPDRNRILHHQDSVSKSEIQVKKPSLHKGEGLTDQDMDELSDEKFALDDLVRTKGYKDNTQLSGVYHPQILRIKRETTTEHPDIAENLPEMNPSIDDLIFQLDLNKVIEIDLEHLKDTLGRHIRIVENKTLAKAPLDLLKGKNAILQQENVYARHVAPSKYKTKIITLSPFDDEGSLLCTSEDKALLVSRMHSEHYVTGQYEVRREADKTFGEH</sequence>
<dbReference type="AlphaFoldDB" id="A0A6P3J4R1"/>
<dbReference type="OrthoDB" id="9048348at2759"/>
<dbReference type="RefSeq" id="XP_010858355.1">
    <property type="nucleotide sequence ID" value="XM_010860053.1"/>
</dbReference>
<gene>
    <name evidence="3" type="primary">LOC105003084</name>
</gene>
<organism evidence="2 3">
    <name type="scientific">Bison bison bison</name>
    <name type="common">North American plains bison</name>
    <dbReference type="NCBI Taxonomy" id="43346"/>
    <lineage>
        <taxon>Eukaryota</taxon>
        <taxon>Metazoa</taxon>
        <taxon>Chordata</taxon>
        <taxon>Craniata</taxon>
        <taxon>Vertebrata</taxon>
        <taxon>Euteleostomi</taxon>
        <taxon>Mammalia</taxon>
        <taxon>Eutheria</taxon>
        <taxon>Laurasiatheria</taxon>
        <taxon>Artiodactyla</taxon>
        <taxon>Ruminantia</taxon>
        <taxon>Pecora</taxon>
        <taxon>Bovidae</taxon>
        <taxon>Bovinae</taxon>
        <taxon>Bison</taxon>
    </lineage>
</organism>
<feature type="region of interest" description="Disordered" evidence="1">
    <location>
        <begin position="212"/>
        <end position="245"/>
    </location>
</feature>
<dbReference type="InterPro" id="IPR029272">
    <property type="entry name" value="CCDC7"/>
</dbReference>
<dbReference type="KEGG" id="bbis:105003084"/>
<feature type="region of interest" description="Disordered" evidence="1">
    <location>
        <begin position="261"/>
        <end position="350"/>
    </location>
</feature>
<accession>A0A6P3J4R1</accession>
<keyword evidence="2" id="KW-1185">Reference proteome</keyword>
<dbReference type="GeneID" id="105003084"/>
<dbReference type="Proteomes" id="UP000515208">
    <property type="component" value="Unplaced"/>
</dbReference>
<protein>
    <submittedName>
        <fullName evidence="3">Uncharacterized protein C10orf68-like</fullName>
    </submittedName>
</protein>
<evidence type="ECO:0000256" key="1">
    <source>
        <dbReference type="SAM" id="MobiDB-lite"/>
    </source>
</evidence>
<feature type="compositionally biased region" description="Basic and acidic residues" evidence="1">
    <location>
        <begin position="294"/>
        <end position="325"/>
    </location>
</feature>
<dbReference type="PANTHER" id="PTHR22035:SF4">
    <property type="entry name" value="COILED-COIL DOMAIN-CONTAINING PROTEIN 7"/>
    <property type="match status" value="1"/>
</dbReference>